<dbReference type="InterPro" id="IPR038189">
    <property type="entry name" value="Cdc37_Hsp90-bd_sf"/>
</dbReference>
<dbReference type="InterPro" id="IPR013873">
    <property type="entry name" value="Cdc37_C"/>
</dbReference>
<sequence>MVDYSKWKNIEISDDEDETHPNIDTPSLFRWRHQARIERMEEMKREGEEIKKKKEENERKLTEAKAKLAAAEKAGETELNEYKDAIKALEKSSEDINKKEVEHKKKEKLAPWNVDTISQPGFAKTVINKTAPAPKEEELTDEEREARMKKFIKDNEKDLKHFGMLRRYEDSKAFLKSHNHLVCEDTANYLVIWCINLEMEEKHDLMEHVAHQIICMQYILELAKQLDYDPRGCVDAFFSKIQIAEPMYKKSFDDELDQFKEKIRKRAAEKIEEAIKEAEEEEKKQRLGPGGLDPIEVLESLPENLKKCFESQNIQMLQDTIKEMDEEEATYHMKRCIASGLWVPDAKKKDAEDGADAEEGDQAAAPDESAKP</sequence>
<dbReference type="SMART" id="SM01069">
    <property type="entry name" value="CDC37_C"/>
    <property type="match status" value="1"/>
</dbReference>
<evidence type="ECO:0000256" key="7">
    <source>
        <dbReference type="SAM" id="Coils"/>
    </source>
</evidence>
<evidence type="ECO:0000256" key="6">
    <source>
        <dbReference type="ARBA" id="ARBA00031396"/>
    </source>
</evidence>
<evidence type="ECO:0000256" key="2">
    <source>
        <dbReference type="ARBA" id="ARBA00006222"/>
    </source>
</evidence>
<dbReference type="SUPFAM" id="SSF101391">
    <property type="entry name" value="Hsp90 co-chaperone CDC37"/>
    <property type="match status" value="1"/>
</dbReference>
<feature type="domain" description="Cdc37 C-terminal" evidence="9">
    <location>
        <begin position="286"/>
        <end position="371"/>
    </location>
</feature>
<dbReference type="FunFam" id="1.20.58.610:FF:000001">
    <property type="entry name" value="Hsp90 co-chaperone Cdc37-like 1"/>
    <property type="match status" value="1"/>
</dbReference>
<dbReference type="PANTHER" id="PTHR12800:SF4">
    <property type="entry name" value="HSP90 CO-CHAPERONE CDC37"/>
    <property type="match status" value="1"/>
</dbReference>
<feature type="coiled-coil region" evidence="7">
    <location>
        <begin position="261"/>
        <end position="288"/>
    </location>
</feature>
<dbReference type="OrthoDB" id="440202at2759"/>
<dbReference type="GO" id="GO:0019901">
    <property type="term" value="F:protein kinase binding"/>
    <property type="evidence" value="ECO:0007669"/>
    <property type="project" value="InterPro"/>
</dbReference>
<evidence type="ECO:0000313" key="12">
    <source>
        <dbReference type="EMBL" id="RZC34824.1"/>
    </source>
</evidence>
<name>A0A482VQ16_ASBVE</name>
<evidence type="ECO:0000256" key="1">
    <source>
        <dbReference type="ARBA" id="ARBA00004496"/>
    </source>
</evidence>
<organism evidence="12 13">
    <name type="scientific">Asbolus verrucosus</name>
    <name type="common">Desert ironclad beetle</name>
    <dbReference type="NCBI Taxonomy" id="1661398"/>
    <lineage>
        <taxon>Eukaryota</taxon>
        <taxon>Metazoa</taxon>
        <taxon>Ecdysozoa</taxon>
        <taxon>Arthropoda</taxon>
        <taxon>Hexapoda</taxon>
        <taxon>Insecta</taxon>
        <taxon>Pterygota</taxon>
        <taxon>Neoptera</taxon>
        <taxon>Endopterygota</taxon>
        <taxon>Coleoptera</taxon>
        <taxon>Polyphaga</taxon>
        <taxon>Cucujiformia</taxon>
        <taxon>Tenebrionidae</taxon>
        <taxon>Pimeliinae</taxon>
        <taxon>Asbolus</taxon>
    </lineage>
</organism>
<dbReference type="SMART" id="SM01071">
    <property type="entry name" value="CDC37_N"/>
    <property type="match status" value="1"/>
</dbReference>
<dbReference type="STRING" id="1661398.A0A482VQ16"/>
<dbReference type="GO" id="GO:0051087">
    <property type="term" value="F:protein-folding chaperone binding"/>
    <property type="evidence" value="ECO:0007669"/>
    <property type="project" value="TreeGrafter"/>
</dbReference>
<dbReference type="GO" id="GO:0051082">
    <property type="term" value="F:unfolded protein binding"/>
    <property type="evidence" value="ECO:0007669"/>
    <property type="project" value="TreeGrafter"/>
</dbReference>
<keyword evidence="7" id="KW-0175">Coiled coil</keyword>
<gene>
    <name evidence="12" type="ORF">BDFB_002891</name>
</gene>
<comment type="caution">
    <text evidence="12">The sequence shown here is derived from an EMBL/GenBank/DDBJ whole genome shotgun (WGS) entry which is preliminary data.</text>
</comment>
<evidence type="ECO:0000256" key="8">
    <source>
        <dbReference type="SAM" id="MobiDB-lite"/>
    </source>
</evidence>
<evidence type="ECO:0000259" key="9">
    <source>
        <dbReference type="SMART" id="SM01069"/>
    </source>
</evidence>
<accession>A0A482VQ16</accession>
<dbReference type="Pfam" id="PF08565">
    <property type="entry name" value="CDC37_M"/>
    <property type="match status" value="1"/>
</dbReference>
<reference evidence="12 13" key="1">
    <citation type="submission" date="2017-03" db="EMBL/GenBank/DDBJ databases">
        <title>Genome of the blue death feigning beetle - Asbolus verrucosus.</title>
        <authorList>
            <person name="Rider S.D."/>
        </authorList>
    </citation>
    <scope>NUCLEOTIDE SEQUENCE [LARGE SCALE GENOMIC DNA]</scope>
    <source>
        <strain evidence="12">Butters</strain>
        <tissue evidence="12">Head and leg muscle</tissue>
    </source>
</reference>
<evidence type="ECO:0000256" key="4">
    <source>
        <dbReference type="ARBA" id="ARBA00022490"/>
    </source>
</evidence>
<evidence type="ECO:0000256" key="5">
    <source>
        <dbReference type="ARBA" id="ARBA00023186"/>
    </source>
</evidence>
<dbReference type="GO" id="GO:0031072">
    <property type="term" value="F:heat shock protein binding"/>
    <property type="evidence" value="ECO:0007669"/>
    <property type="project" value="TreeGrafter"/>
</dbReference>
<feature type="compositionally biased region" description="Low complexity" evidence="8">
    <location>
        <begin position="362"/>
        <end position="372"/>
    </location>
</feature>
<dbReference type="PANTHER" id="PTHR12800">
    <property type="entry name" value="CDC37-RELATED"/>
    <property type="match status" value="1"/>
</dbReference>
<dbReference type="EMBL" id="QDEB01076476">
    <property type="protein sequence ID" value="RZC34824.1"/>
    <property type="molecule type" value="Genomic_DNA"/>
</dbReference>
<feature type="coiled-coil region" evidence="7">
    <location>
        <begin position="37"/>
        <end position="109"/>
    </location>
</feature>
<evidence type="ECO:0000259" key="10">
    <source>
        <dbReference type="SMART" id="SM01070"/>
    </source>
</evidence>
<dbReference type="Proteomes" id="UP000292052">
    <property type="component" value="Unassembled WGS sequence"/>
</dbReference>
<dbReference type="InterPro" id="IPR013874">
    <property type="entry name" value="Cdc37_Hsp90-bd"/>
</dbReference>
<evidence type="ECO:0000313" key="13">
    <source>
        <dbReference type="Proteomes" id="UP000292052"/>
    </source>
</evidence>
<comment type="similarity">
    <text evidence="2">Belongs to the CDC37 family.</text>
</comment>
<evidence type="ECO:0000256" key="3">
    <source>
        <dbReference type="ARBA" id="ARBA00020496"/>
    </source>
</evidence>
<dbReference type="GO" id="GO:0005737">
    <property type="term" value="C:cytoplasm"/>
    <property type="evidence" value="ECO:0007669"/>
    <property type="project" value="UniProtKB-SubCell"/>
</dbReference>
<dbReference type="AlphaFoldDB" id="A0A482VQ16"/>
<keyword evidence="4" id="KW-0963">Cytoplasm</keyword>
<dbReference type="InterPro" id="IPR004918">
    <property type="entry name" value="Cdc37"/>
</dbReference>
<comment type="subcellular location">
    <subcellularLocation>
        <location evidence="1">Cytoplasm</location>
    </subcellularLocation>
</comment>
<feature type="domain" description="Cdc37 N-terminal" evidence="11">
    <location>
        <begin position="1"/>
        <end position="125"/>
    </location>
</feature>
<dbReference type="InterPro" id="IPR013855">
    <property type="entry name" value="Cdc37_N_dom"/>
</dbReference>
<dbReference type="SMART" id="SM01070">
    <property type="entry name" value="CDC37_M"/>
    <property type="match status" value="1"/>
</dbReference>
<dbReference type="Gene3D" id="1.20.58.610">
    <property type="entry name" value="Cdc37, Hsp90 binding domain"/>
    <property type="match status" value="1"/>
</dbReference>
<feature type="region of interest" description="Disordered" evidence="8">
    <location>
        <begin position="1"/>
        <end position="26"/>
    </location>
</feature>
<dbReference type="Gene3D" id="6.10.140.250">
    <property type="match status" value="1"/>
</dbReference>
<dbReference type="GO" id="GO:0006457">
    <property type="term" value="P:protein folding"/>
    <property type="evidence" value="ECO:0007669"/>
    <property type="project" value="TreeGrafter"/>
</dbReference>
<feature type="domain" description="Cdc37 Hsp90 binding" evidence="10">
    <location>
        <begin position="118"/>
        <end position="282"/>
    </location>
</feature>
<protein>
    <recommendedName>
        <fullName evidence="3">Hsp90 co-chaperone Cdc37</fullName>
    </recommendedName>
    <alternativeName>
        <fullName evidence="6">Hsp90 chaperone protein kinase-targeting subunit</fullName>
    </alternativeName>
</protein>
<keyword evidence="13" id="KW-1185">Reference proteome</keyword>
<dbReference type="Pfam" id="PF03234">
    <property type="entry name" value="CDC37_N"/>
    <property type="match status" value="1"/>
</dbReference>
<dbReference type="Pfam" id="PF08564">
    <property type="entry name" value="CDC37_C"/>
    <property type="match status" value="1"/>
</dbReference>
<keyword evidence="5" id="KW-0143">Chaperone</keyword>
<dbReference type="GO" id="GO:0050821">
    <property type="term" value="P:protein stabilization"/>
    <property type="evidence" value="ECO:0007669"/>
    <property type="project" value="TreeGrafter"/>
</dbReference>
<proteinExistence type="inferred from homology"/>
<evidence type="ECO:0000259" key="11">
    <source>
        <dbReference type="SMART" id="SM01071"/>
    </source>
</evidence>
<feature type="compositionally biased region" description="Basic and acidic residues" evidence="8">
    <location>
        <begin position="1"/>
        <end position="11"/>
    </location>
</feature>
<feature type="region of interest" description="Disordered" evidence="8">
    <location>
        <begin position="345"/>
        <end position="372"/>
    </location>
</feature>